<gene>
    <name evidence="2" type="ORF">J7T54_004874</name>
</gene>
<accession>A0A9P9XUX1</accession>
<comment type="caution">
    <text evidence="2">The sequence shown here is derived from an EMBL/GenBank/DDBJ whole genome shotgun (WGS) entry which is preliminary data.</text>
</comment>
<proteinExistence type="predicted"/>
<dbReference type="Pfam" id="PF04059">
    <property type="entry name" value="RRM_2"/>
    <property type="match status" value="1"/>
</dbReference>
<dbReference type="InterPro" id="IPR007201">
    <property type="entry name" value="Mei2-like_Rrm_C"/>
</dbReference>
<evidence type="ECO:0000259" key="1">
    <source>
        <dbReference type="Pfam" id="PF04059"/>
    </source>
</evidence>
<keyword evidence="3" id="KW-1185">Reference proteome</keyword>
<dbReference type="EMBL" id="JAGIXG020000076">
    <property type="protein sequence ID" value="KAI6778243.1"/>
    <property type="molecule type" value="Genomic_DNA"/>
</dbReference>
<sequence>MESAIIIMWKYSTFGMIMLRNIPNKVDQAMLKRIVDESSWGKYDFMYLRIDFANDCNVGYAFVNFVDPLDIVDMPVETNDGIVSKVTRSPKSHMPKFRNSSVMLEAAHYRPKLYFTSNGPMPELAGREEPFPEPDNQSKMKRSCENAEHVGLFTPNAGQHFRDEQRRRRSQFDRGTRLAALEEYDYDTTIHHLYHPEHLAVCRRGS</sequence>
<evidence type="ECO:0000313" key="2">
    <source>
        <dbReference type="EMBL" id="KAI6778243.1"/>
    </source>
</evidence>
<dbReference type="SUPFAM" id="SSF54928">
    <property type="entry name" value="RNA-binding domain, RBD"/>
    <property type="match status" value="1"/>
</dbReference>
<dbReference type="RefSeq" id="XP_051359099.1">
    <property type="nucleotide sequence ID" value="XM_051509941.1"/>
</dbReference>
<name>A0A9P9XUX1_9HYPO</name>
<organism evidence="2 3">
    <name type="scientific">Emericellopsis cladophorae</name>
    <dbReference type="NCBI Taxonomy" id="2686198"/>
    <lineage>
        <taxon>Eukaryota</taxon>
        <taxon>Fungi</taxon>
        <taxon>Dikarya</taxon>
        <taxon>Ascomycota</taxon>
        <taxon>Pezizomycotina</taxon>
        <taxon>Sordariomycetes</taxon>
        <taxon>Hypocreomycetidae</taxon>
        <taxon>Hypocreales</taxon>
        <taxon>Bionectriaceae</taxon>
        <taxon>Emericellopsis</taxon>
    </lineage>
</organism>
<evidence type="ECO:0000313" key="3">
    <source>
        <dbReference type="Proteomes" id="UP001055219"/>
    </source>
</evidence>
<reference evidence="2" key="2">
    <citation type="submission" date="2022-07" db="EMBL/GenBank/DDBJ databases">
        <authorList>
            <person name="Goncalves M.F.M."/>
            <person name="Hilario S."/>
            <person name="Van De Peer Y."/>
            <person name="Esteves A.C."/>
            <person name="Alves A."/>
        </authorList>
    </citation>
    <scope>NUCLEOTIDE SEQUENCE</scope>
    <source>
        <strain evidence="2">MUM 19.33</strain>
    </source>
</reference>
<protein>
    <recommendedName>
        <fullName evidence="1">Mei2-like C-terminal RNA recognition motif domain-containing protein</fullName>
    </recommendedName>
</protein>
<feature type="domain" description="Mei2-like C-terminal RNA recognition motif" evidence="1">
    <location>
        <begin position="17"/>
        <end position="75"/>
    </location>
</feature>
<dbReference type="InterPro" id="IPR035979">
    <property type="entry name" value="RBD_domain_sf"/>
</dbReference>
<dbReference type="GeneID" id="75831360"/>
<dbReference type="OrthoDB" id="417481at2759"/>
<dbReference type="GO" id="GO:0003676">
    <property type="term" value="F:nucleic acid binding"/>
    <property type="evidence" value="ECO:0007669"/>
    <property type="project" value="InterPro"/>
</dbReference>
<dbReference type="Proteomes" id="UP001055219">
    <property type="component" value="Unassembled WGS sequence"/>
</dbReference>
<dbReference type="AlphaFoldDB" id="A0A9P9XUX1"/>
<reference evidence="2" key="1">
    <citation type="journal article" date="2021" name="J Fungi (Basel)">
        <title>Genomic and Metabolomic Analyses of the Marine Fungus Emericellopsis cladophorae: Insights into Saltwater Adaptability Mechanisms and Its Biosynthetic Potential.</title>
        <authorList>
            <person name="Goncalves M.F.M."/>
            <person name="Hilario S."/>
            <person name="Van de Peer Y."/>
            <person name="Esteves A.C."/>
            <person name="Alves A."/>
        </authorList>
    </citation>
    <scope>NUCLEOTIDE SEQUENCE</scope>
    <source>
        <strain evidence="2">MUM 19.33</strain>
    </source>
</reference>